<dbReference type="KEGG" id="paek:D3873_01110"/>
<name>A0A385YPU7_9BACL</name>
<feature type="domain" description="Macro" evidence="1">
    <location>
        <begin position="1"/>
        <end position="168"/>
    </location>
</feature>
<dbReference type="InterPro" id="IPR043472">
    <property type="entry name" value="Macro_dom-like"/>
</dbReference>
<dbReference type="SUPFAM" id="SSF52949">
    <property type="entry name" value="Macro domain-like"/>
    <property type="match status" value="1"/>
</dbReference>
<dbReference type="AlphaFoldDB" id="A0A385YPU7"/>
<dbReference type="Pfam" id="PF01661">
    <property type="entry name" value="Macro"/>
    <property type="match status" value="1"/>
</dbReference>
<dbReference type="PANTHER" id="PTHR11106">
    <property type="entry name" value="GANGLIOSIDE INDUCED DIFFERENTIATION ASSOCIATED PROTEIN 2-RELATED"/>
    <property type="match status" value="1"/>
</dbReference>
<evidence type="ECO:0000313" key="3">
    <source>
        <dbReference type="Proteomes" id="UP000265725"/>
    </source>
</evidence>
<dbReference type="PANTHER" id="PTHR11106:SF27">
    <property type="entry name" value="MACRO DOMAIN-CONTAINING PROTEIN"/>
    <property type="match status" value="1"/>
</dbReference>
<keyword evidence="3" id="KW-1185">Reference proteome</keyword>
<dbReference type="EMBL" id="CP032418">
    <property type="protein sequence ID" value="AYC28534.1"/>
    <property type="molecule type" value="Genomic_DNA"/>
</dbReference>
<dbReference type="PROSITE" id="PS51154">
    <property type="entry name" value="MACRO"/>
    <property type="match status" value="1"/>
</dbReference>
<dbReference type="Proteomes" id="UP000265725">
    <property type="component" value="Chromosome"/>
</dbReference>
<dbReference type="SMART" id="SM00506">
    <property type="entry name" value="A1pp"/>
    <property type="match status" value="1"/>
</dbReference>
<gene>
    <name evidence="2" type="ORF">D3873_01110</name>
</gene>
<dbReference type="Gene3D" id="3.40.220.10">
    <property type="entry name" value="Leucine Aminopeptidase, subunit E, domain 1"/>
    <property type="match status" value="1"/>
</dbReference>
<reference evidence="3" key="1">
    <citation type="submission" date="2018-09" db="EMBL/GenBank/DDBJ databases">
        <authorList>
            <person name="Zhu H."/>
        </authorList>
    </citation>
    <scope>NUCLEOTIDE SEQUENCE [LARGE SCALE GENOMIC DNA]</scope>
    <source>
        <strain evidence="3">K2R23-3</strain>
    </source>
</reference>
<evidence type="ECO:0000313" key="2">
    <source>
        <dbReference type="EMBL" id="AYC28534.1"/>
    </source>
</evidence>
<dbReference type="OrthoDB" id="6194521at2"/>
<sequence length="333" mass="38010">MPYVLVRDDITKMNVDFIVNPSNTLLEKGAGTSGMIFDAAGETDLETVCISLRPVPLTQAVHTPAFDLPSRHILHVAVPTFGFHLQSDRALLMETYNHALMLADKLNARTIAFPLLGSGANGYPKEMAFDIANKAITAYLQRHDITVYLVLFDQEAVEVSRKIKASVQHFIDQHYVDQAEKHYKRRNRRLDIQMAPRVVEEGQFEFEVNEMRSLDDVLLELEESFSERLLRFIDQKGMTDVDAYKGANIDRRLFSKIRTNKEYQPQKKTVFAFAISLRLNLDEAKDLLQAAGYSLSRSSKFDVIMEYFLVNEVYDLMEVNETLFAFDQPILGA</sequence>
<organism evidence="2 3">
    <name type="scientific">Paenisporosarcina cavernae</name>
    <dbReference type="NCBI Taxonomy" id="2320858"/>
    <lineage>
        <taxon>Bacteria</taxon>
        <taxon>Bacillati</taxon>
        <taxon>Bacillota</taxon>
        <taxon>Bacilli</taxon>
        <taxon>Bacillales</taxon>
        <taxon>Caryophanaceae</taxon>
        <taxon>Paenisporosarcina</taxon>
    </lineage>
</organism>
<dbReference type="RefSeq" id="WP_119882279.1">
    <property type="nucleotide sequence ID" value="NZ_CP032418.1"/>
</dbReference>
<dbReference type="InterPro" id="IPR002589">
    <property type="entry name" value="Macro_dom"/>
</dbReference>
<accession>A0A385YPU7</accession>
<protein>
    <submittedName>
        <fullName evidence="2">RNase III inhibitor</fullName>
    </submittedName>
</protein>
<evidence type="ECO:0000259" key="1">
    <source>
        <dbReference type="PROSITE" id="PS51154"/>
    </source>
</evidence>
<proteinExistence type="predicted"/>